<feature type="domain" description="G-protein coupled receptors family 1 profile" evidence="7">
    <location>
        <begin position="25"/>
        <end position="235"/>
    </location>
</feature>
<evidence type="ECO:0000256" key="1">
    <source>
        <dbReference type="ARBA" id="ARBA00004141"/>
    </source>
</evidence>
<evidence type="ECO:0000256" key="4">
    <source>
        <dbReference type="ARBA" id="ARBA00023136"/>
    </source>
</evidence>
<dbReference type="eggNOG" id="ENOG502TFN0">
    <property type="taxonomic scope" value="Eukaryota"/>
</dbReference>
<keyword evidence="4 6" id="KW-0472">Membrane</keyword>
<dbReference type="InParanoid" id="A8XIM4"/>
<evidence type="ECO:0000256" key="6">
    <source>
        <dbReference type="SAM" id="Phobius"/>
    </source>
</evidence>
<dbReference type="InterPro" id="IPR017452">
    <property type="entry name" value="GPCR_Rhodpsn_7TM"/>
</dbReference>
<dbReference type="HOGENOM" id="CLU_070413_0_0_1"/>
<dbReference type="GO" id="GO:0007606">
    <property type="term" value="P:sensory perception of chemical stimulus"/>
    <property type="evidence" value="ECO:0007669"/>
    <property type="project" value="InterPro"/>
</dbReference>
<feature type="transmembrane region" description="Helical" evidence="6">
    <location>
        <begin position="131"/>
        <end position="151"/>
    </location>
</feature>
<keyword evidence="9" id="KW-1185">Reference proteome</keyword>
<dbReference type="SUPFAM" id="SSF81321">
    <property type="entry name" value="Family A G protein-coupled receptor-like"/>
    <property type="match status" value="1"/>
</dbReference>
<dbReference type="InterPro" id="IPR000344">
    <property type="entry name" value="7TM_GPCR_serpentine_rcpt_Sra"/>
</dbReference>
<reference evidence="8 9" key="1">
    <citation type="journal article" date="2003" name="PLoS Biol.">
        <title>The genome sequence of Caenorhabditis briggsae: a platform for comparative genomics.</title>
        <authorList>
            <person name="Stein L.D."/>
            <person name="Bao Z."/>
            <person name="Blasiar D."/>
            <person name="Blumenthal T."/>
            <person name="Brent M.R."/>
            <person name="Chen N."/>
            <person name="Chinwalla A."/>
            <person name="Clarke L."/>
            <person name="Clee C."/>
            <person name="Coghlan A."/>
            <person name="Coulson A."/>
            <person name="D'Eustachio P."/>
            <person name="Fitch D.H."/>
            <person name="Fulton L.A."/>
            <person name="Fulton R.E."/>
            <person name="Griffiths-Jones S."/>
            <person name="Harris T.W."/>
            <person name="Hillier L.W."/>
            <person name="Kamath R."/>
            <person name="Kuwabara P.E."/>
            <person name="Mardis E.R."/>
            <person name="Marra M.A."/>
            <person name="Miner T.L."/>
            <person name="Minx P."/>
            <person name="Mullikin J.C."/>
            <person name="Plumb R.W."/>
            <person name="Rogers J."/>
            <person name="Schein J.E."/>
            <person name="Sohrmann M."/>
            <person name="Spieth J."/>
            <person name="Stajich J.E."/>
            <person name="Wei C."/>
            <person name="Willey D."/>
            <person name="Wilson R.K."/>
            <person name="Durbin R."/>
            <person name="Waterston R.H."/>
        </authorList>
    </citation>
    <scope>NUCLEOTIDE SEQUENCE [LARGE SCALE GENOMIC DNA]</scope>
    <source>
        <strain evidence="8 9">AF16</strain>
    </source>
</reference>
<evidence type="ECO:0000313" key="9">
    <source>
        <dbReference type="Proteomes" id="UP000008549"/>
    </source>
</evidence>
<feature type="transmembrane region" description="Helical" evidence="6">
    <location>
        <begin position="216"/>
        <end position="236"/>
    </location>
</feature>
<comment type="subcellular location">
    <subcellularLocation>
        <location evidence="1">Membrane</location>
        <topology evidence="1">Multi-pass membrane protein</topology>
    </subcellularLocation>
</comment>
<gene>
    <name evidence="10" type="primary">sra-30</name>
    <name evidence="8" type="synonym">Cbr-sra-30</name>
    <name evidence="10" type="ORF">CBG13758</name>
    <name evidence="8" type="ORF">CBG_13758</name>
</gene>
<evidence type="ECO:0000313" key="8">
    <source>
        <dbReference type="EMBL" id="CAP32499.2"/>
    </source>
</evidence>
<feature type="transmembrane region" description="Helical" evidence="6">
    <location>
        <begin position="47"/>
        <end position="69"/>
    </location>
</feature>
<dbReference type="WormBase" id="CBG13758">
    <property type="protein sequence ID" value="CBP49461"/>
    <property type="gene ID" value="WBGene00034469"/>
    <property type="gene designation" value="Cbr-sra-30"/>
</dbReference>
<dbReference type="GO" id="GO:0016020">
    <property type="term" value="C:membrane"/>
    <property type="evidence" value="ECO:0007669"/>
    <property type="project" value="UniProtKB-SubCell"/>
</dbReference>
<evidence type="ECO:0000259" key="7">
    <source>
        <dbReference type="PROSITE" id="PS50262"/>
    </source>
</evidence>
<dbReference type="PROSITE" id="PS50262">
    <property type="entry name" value="G_PROTEIN_RECEP_F1_2"/>
    <property type="match status" value="1"/>
</dbReference>
<dbReference type="GO" id="GO:0004930">
    <property type="term" value="F:G protein-coupled receptor activity"/>
    <property type="evidence" value="ECO:0007669"/>
    <property type="project" value="InterPro"/>
</dbReference>
<organism evidence="8 9">
    <name type="scientific">Caenorhabditis briggsae</name>
    <dbReference type="NCBI Taxonomy" id="6238"/>
    <lineage>
        <taxon>Eukaryota</taxon>
        <taxon>Metazoa</taxon>
        <taxon>Ecdysozoa</taxon>
        <taxon>Nematoda</taxon>
        <taxon>Chromadorea</taxon>
        <taxon>Rhabditida</taxon>
        <taxon>Rhabditina</taxon>
        <taxon>Rhabditomorpha</taxon>
        <taxon>Rhabditoidea</taxon>
        <taxon>Rhabditidae</taxon>
        <taxon>Peloderinae</taxon>
        <taxon>Caenorhabditis</taxon>
    </lineage>
</organism>
<dbReference type="PANTHER" id="PTHR31582">
    <property type="entry name" value="SERPENTINE RECEPTOR, CLASS A (ALPHA)-RELATED-RELATED"/>
    <property type="match status" value="1"/>
</dbReference>
<reference evidence="8 9" key="2">
    <citation type="journal article" date="2011" name="PLoS Genet.">
        <title>Caenorhabditis briggsae recombinant inbred line genotypes reveal inter-strain incompatibility and the evolution of recombination.</title>
        <authorList>
            <person name="Ross J.A."/>
            <person name="Koboldt D.C."/>
            <person name="Staisch J.E."/>
            <person name="Chamberlin H.M."/>
            <person name="Gupta B.P."/>
            <person name="Miller R.D."/>
            <person name="Baird S.E."/>
            <person name="Haag E.S."/>
        </authorList>
    </citation>
    <scope>NUCLEOTIDE SEQUENCE [LARGE SCALE GENOMIC DNA]</scope>
    <source>
        <strain evidence="8 9">AF16</strain>
    </source>
</reference>
<keyword evidence="3 6" id="KW-1133">Transmembrane helix</keyword>
<protein>
    <submittedName>
        <fullName evidence="8">Protein CBR-SRA-30</fullName>
    </submittedName>
</protein>
<dbReference type="Gene3D" id="1.20.1070.10">
    <property type="entry name" value="Rhodopsin 7-helix transmembrane proteins"/>
    <property type="match status" value="1"/>
</dbReference>
<feature type="transmembrane region" description="Helical" evidence="6">
    <location>
        <begin position="180"/>
        <end position="204"/>
    </location>
</feature>
<accession>A8XIM4</accession>
<dbReference type="OMA" id="DLMESRM"/>
<dbReference type="Pfam" id="PF02117">
    <property type="entry name" value="7TM_GPCR_Sra"/>
    <property type="match status" value="1"/>
</dbReference>
<keyword evidence="2 6" id="KW-0812">Transmembrane</keyword>
<dbReference type="AlphaFoldDB" id="A8XIM4"/>
<dbReference type="EMBL" id="HE600943">
    <property type="protein sequence ID" value="CAP32499.2"/>
    <property type="molecule type" value="Genomic_DNA"/>
</dbReference>
<dbReference type="Proteomes" id="UP000008549">
    <property type="component" value="Unassembled WGS sequence"/>
</dbReference>
<sequence>MERQLSGDLMKSKKREEIRHLIQIWTYYSDPCKIEFHNSECYYDNNFYMFTNYLATWLVCALTFDRFLAFYAKNLYENSKIISVILVVVAIILTLIVHLIIYSNVPLAGYVPSCQYPPQLSLNSFQLATNIKILCSILMCLVIMFHLYFIIRQDKRIRHTVYDTSTRYSSFENVLTTKSVLTIAVTQLFFSCLSSIAVTIVRHFEKGMTEYTYHILTQYVAGLLYGNLSIPILIYLKTTQCIRYRRQKITKMTLEPDLMESRMISLKAMWEK</sequence>
<evidence type="ECO:0000256" key="2">
    <source>
        <dbReference type="ARBA" id="ARBA00022692"/>
    </source>
</evidence>
<dbReference type="FunCoup" id="A8XIM4">
    <property type="interactions" value="1"/>
</dbReference>
<evidence type="ECO:0000256" key="5">
    <source>
        <dbReference type="ARBA" id="ARBA00037994"/>
    </source>
</evidence>
<comment type="similarity">
    <text evidence="5">Belongs to the nematode receptor-like protein sra family.</text>
</comment>
<evidence type="ECO:0000313" key="10">
    <source>
        <dbReference type="WormBase" id="CBG13758"/>
    </source>
</evidence>
<evidence type="ECO:0000256" key="3">
    <source>
        <dbReference type="ARBA" id="ARBA00022989"/>
    </source>
</evidence>
<name>A8XIM4_CAEBR</name>
<dbReference type="PANTHER" id="PTHR31582:SF2">
    <property type="entry name" value="G-PROTEIN COUPLED RECEPTORS FAMILY 1 PROFILE DOMAIN-CONTAINING PROTEIN-RELATED"/>
    <property type="match status" value="1"/>
</dbReference>
<proteinExistence type="inferred from homology"/>
<feature type="transmembrane region" description="Helical" evidence="6">
    <location>
        <begin position="81"/>
        <end position="102"/>
    </location>
</feature>